<feature type="coiled-coil region" evidence="2">
    <location>
        <begin position="188"/>
        <end position="229"/>
    </location>
</feature>
<feature type="transmembrane region" description="Helical" evidence="3">
    <location>
        <begin position="132"/>
        <end position="150"/>
    </location>
</feature>
<dbReference type="OrthoDB" id="980807at2"/>
<evidence type="ECO:0000313" key="5">
    <source>
        <dbReference type="EMBL" id="AFM05128.1"/>
    </source>
</evidence>
<keyword evidence="3" id="KW-0472">Membrane</keyword>
<sequence length="489" mass="55583">MSFNPFAPLFEVPTRLNLPIENHKEFAIISTTGIIGFLAHSIFLLLFWYFDVDFMAYLNIGSILIFAAIYYINRHSVGKSSLLIIIASLEIIVHAIFAVFILGWTSNFHLYLFVPILAAFLVGKVNGISSYILNLFSISVYVFLAVYMNYNNPLRSISEAGMFTFEIMNVINVSSTIIIVTMYYNYVTNEAVKNLAKLNDELKEQSQNVMNFNSELAQQTEELQIQSEQLTHSNKHTIDSIRYALRIQEAVLPSVSELNTIFGEKNVMIFYNPKDIVSGDFYWAKEKDNNKIIVVADCTGHGVPGAMLTMIGESLLNNIVLEKGITEPALILDSLQVYFSTLFEGSIHNIQDGMDISISNINKEAKKLYFAGARNSLTYIQNGKMETIKGDKMSIGHSKIKSKSIDKFTSHQIDISVPTMIYMYTDGYQDQFGGRINRKFYSKNLRALFFDIHQMPMSKQRTRLKMTFVEWCDFAKQTDDVTIVGIKID</sequence>
<gene>
    <name evidence="5" type="ordered locus">Fleli_2775</name>
</gene>
<dbReference type="GO" id="GO:0016791">
    <property type="term" value="F:phosphatase activity"/>
    <property type="evidence" value="ECO:0007669"/>
    <property type="project" value="TreeGrafter"/>
</dbReference>
<protein>
    <submittedName>
        <fullName evidence="5">Stage II sporulation protein E (SpoIIE)</fullName>
    </submittedName>
</protein>
<dbReference type="Proteomes" id="UP000006054">
    <property type="component" value="Chromosome"/>
</dbReference>
<dbReference type="eggNOG" id="COG2208">
    <property type="taxonomic scope" value="Bacteria"/>
</dbReference>
<dbReference type="EMBL" id="CP003345">
    <property type="protein sequence ID" value="AFM05128.1"/>
    <property type="molecule type" value="Genomic_DNA"/>
</dbReference>
<dbReference type="HOGENOM" id="CLU_557536_0_0_10"/>
<accession>I4AME3</accession>
<dbReference type="STRING" id="880071.Fleli_2775"/>
<keyword evidence="6" id="KW-1185">Reference proteome</keyword>
<evidence type="ECO:0000256" key="1">
    <source>
        <dbReference type="ARBA" id="ARBA00022801"/>
    </source>
</evidence>
<dbReference type="PANTHER" id="PTHR43156:SF9">
    <property type="entry name" value="HAMP DOMAIN-CONTAINING PROTEIN"/>
    <property type="match status" value="1"/>
</dbReference>
<evidence type="ECO:0000256" key="2">
    <source>
        <dbReference type="SAM" id="Coils"/>
    </source>
</evidence>
<dbReference type="KEGG" id="fli:Fleli_2775"/>
<reference evidence="6" key="1">
    <citation type="submission" date="2012-06" db="EMBL/GenBank/DDBJ databases">
        <title>The complete genome of Flexibacter litoralis DSM 6794.</title>
        <authorList>
            <person name="Lucas S."/>
            <person name="Copeland A."/>
            <person name="Lapidus A."/>
            <person name="Glavina del Rio T."/>
            <person name="Dalin E."/>
            <person name="Tice H."/>
            <person name="Bruce D."/>
            <person name="Goodwin L."/>
            <person name="Pitluck S."/>
            <person name="Peters L."/>
            <person name="Ovchinnikova G."/>
            <person name="Lu M."/>
            <person name="Kyrpides N."/>
            <person name="Mavromatis K."/>
            <person name="Ivanova N."/>
            <person name="Brettin T."/>
            <person name="Detter J.C."/>
            <person name="Han C."/>
            <person name="Larimer F."/>
            <person name="Land M."/>
            <person name="Hauser L."/>
            <person name="Markowitz V."/>
            <person name="Cheng J.-F."/>
            <person name="Hugenholtz P."/>
            <person name="Woyke T."/>
            <person name="Wu D."/>
            <person name="Spring S."/>
            <person name="Lang E."/>
            <person name="Kopitz M."/>
            <person name="Brambilla E."/>
            <person name="Klenk H.-P."/>
            <person name="Eisen J.A."/>
        </authorList>
    </citation>
    <scope>NUCLEOTIDE SEQUENCE [LARGE SCALE GENOMIC DNA]</scope>
    <source>
        <strain evidence="6">ATCC 23117 / DSM 6794 / NBRC 15988 / NCIMB 1366 / Sio-4</strain>
    </source>
</reference>
<keyword evidence="1" id="KW-0378">Hydrolase</keyword>
<dbReference type="RefSeq" id="WP_014798563.1">
    <property type="nucleotide sequence ID" value="NC_018018.1"/>
</dbReference>
<evidence type="ECO:0000256" key="3">
    <source>
        <dbReference type="SAM" id="Phobius"/>
    </source>
</evidence>
<evidence type="ECO:0000313" key="6">
    <source>
        <dbReference type="Proteomes" id="UP000006054"/>
    </source>
</evidence>
<evidence type="ECO:0000259" key="4">
    <source>
        <dbReference type="Pfam" id="PF07228"/>
    </source>
</evidence>
<keyword evidence="2" id="KW-0175">Coiled coil</keyword>
<dbReference type="InterPro" id="IPR036457">
    <property type="entry name" value="PPM-type-like_dom_sf"/>
</dbReference>
<feature type="domain" description="PPM-type phosphatase" evidence="4">
    <location>
        <begin position="289"/>
        <end position="488"/>
    </location>
</feature>
<dbReference type="Gene3D" id="3.60.40.10">
    <property type="entry name" value="PPM-type phosphatase domain"/>
    <property type="match status" value="1"/>
</dbReference>
<dbReference type="AlphaFoldDB" id="I4AME3"/>
<organism evidence="5 6">
    <name type="scientific">Bernardetia litoralis (strain ATCC 23117 / DSM 6794 / NBRC 15988 / NCIMB 1366 / Fx l1 / Sio-4)</name>
    <name type="common">Flexibacter litoralis</name>
    <dbReference type="NCBI Taxonomy" id="880071"/>
    <lineage>
        <taxon>Bacteria</taxon>
        <taxon>Pseudomonadati</taxon>
        <taxon>Bacteroidota</taxon>
        <taxon>Cytophagia</taxon>
        <taxon>Cytophagales</taxon>
        <taxon>Bernardetiaceae</taxon>
        <taxon>Bernardetia</taxon>
    </lineage>
</organism>
<proteinExistence type="predicted"/>
<feature type="transmembrane region" description="Helical" evidence="3">
    <location>
        <begin position="170"/>
        <end position="187"/>
    </location>
</feature>
<dbReference type="Pfam" id="PF07228">
    <property type="entry name" value="SpoIIE"/>
    <property type="match status" value="1"/>
</dbReference>
<keyword evidence="3" id="KW-1133">Transmembrane helix</keyword>
<feature type="transmembrane region" description="Helical" evidence="3">
    <location>
        <begin position="26"/>
        <end position="50"/>
    </location>
</feature>
<feature type="transmembrane region" description="Helical" evidence="3">
    <location>
        <begin position="56"/>
        <end position="73"/>
    </location>
</feature>
<keyword evidence="3" id="KW-0812">Transmembrane</keyword>
<dbReference type="InterPro" id="IPR052016">
    <property type="entry name" value="Bact_Sigma-Reg"/>
</dbReference>
<feature type="transmembrane region" description="Helical" evidence="3">
    <location>
        <begin position="82"/>
        <end position="102"/>
    </location>
</feature>
<name>I4AME3_BERLS</name>
<dbReference type="InterPro" id="IPR001932">
    <property type="entry name" value="PPM-type_phosphatase-like_dom"/>
</dbReference>
<dbReference type="PANTHER" id="PTHR43156">
    <property type="entry name" value="STAGE II SPORULATION PROTEIN E-RELATED"/>
    <property type="match status" value="1"/>
</dbReference>